<accession>A0A9Q8TX89</accession>
<dbReference type="NCBIfam" id="TIGR00682">
    <property type="entry name" value="lpxK"/>
    <property type="match status" value="1"/>
</dbReference>
<comment type="function">
    <text evidence="1 13">Transfers the gamma-phosphate of ATP to the 4'-position of a tetraacyldisaccharide 1-phosphate intermediate (termed DS-1-P) to form tetraacyldisaccharide 1,4'-bis-phosphate (lipid IVA).</text>
</comment>
<dbReference type="EMBL" id="CP097753">
    <property type="protein sequence ID" value="URJ28380.1"/>
    <property type="molecule type" value="Genomic_DNA"/>
</dbReference>
<feature type="transmembrane region" description="Helical" evidence="14">
    <location>
        <begin position="6"/>
        <end position="29"/>
    </location>
</feature>
<reference evidence="15" key="1">
    <citation type="submission" date="2022-05" db="EMBL/GenBank/DDBJ databases">
        <title>Impact of host demography and evolutionary history on endosymbiont molecular evolution: a test in carpenter ants (Genus Camponotus) and their Blochmannia endosymbionts.</title>
        <authorList>
            <person name="Manthey J.D."/>
            <person name="Giron J.C."/>
            <person name="Hruska J.P."/>
        </authorList>
    </citation>
    <scope>NUCLEOTIDE SEQUENCE</scope>
    <source>
        <strain evidence="15">C-039</strain>
    </source>
</reference>
<evidence type="ECO:0000256" key="7">
    <source>
        <dbReference type="ARBA" id="ARBA00022679"/>
    </source>
</evidence>
<sequence>MFTCIWFRSSLCYLFLLPFSWLYGLVSTLNRISYQHGWRKVYRFSVPIVIIGNITIGGNGKTPMVLWLVEQLQYRGWKVGVVSRGYKGKSKHYPIVININTNSNECGDEPMLIWRRTGVLVAVSPKRSDAVAALLRIQEELDIIISDDGLQHYALFRDIEWVVVNSLFRFGNGCWLPAGPMRERMNRLHTVQAVIVNGSKEDRLAGEVLMQLYPSTVINMLTGESRSLNCLSNVVAIAGIGYPTQFFGTLKNYGVTPIRTISFSDHQIYYERMLTSLTKKNEILLMTEKDAVKCLDFARNNWWYVRMEVKINKIDTDNLLCAVEDKIRYYKDYNSNI</sequence>
<proteinExistence type="inferred from homology"/>
<evidence type="ECO:0000256" key="1">
    <source>
        <dbReference type="ARBA" id="ARBA00002274"/>
    </source>
</evidence>
<dbReference type="Pfam" id="PF02606">
    <property type="entry name" value="LpxK"/>
    <property type="match status" value="1"/>
</dbReference>
<comment type="pathway">
    <text evidence="2 13">Glycolipid biosynthesis; lipid IV(A) biosynthesis; lipid IV(A) from (3R)-3-hydroxytetradecanoyl-[acyl-carrier-protein] and UDP-N-acetyl-alpha-D-glucosamine: step 6/6.</text>
</comment>
<dbReference type="GO" id="GO:0005524">
    <property type="term" value="F:ATP binding"/>
    <property type="evidence" value="ECO:0007669"/>
    <property type="project" value="UniProtKB-UniRule"/>
</dbReference>
<dbReference type="AlphaFoldDB" id="A0A9Q8TX89"/>
<keyword evidence="5 13" id="KW-0444">Lipid biosynthesis</keyword>
<comment type="similarity">
    <text evidence="13">Belongs to the LpxK family.</text>
</comment>
<keyword evidence="9 13" id="KW-0418">Kinase</keyword>
<gene>
    <name evidence="13 15" type="primary">lpxK</name>
    <name evidence="15" type="ORF">M9393_01310</name>
</gene>
<dbReference type="InterPro" id="IPR003758">
    <property type="entry name" value="LpxK"/>
</dbReference>
<evidence type="ECO:0000256" key="5">
    <source>
        <dbReference type="ARBA" id="ARBA00022516"/>
    </source>
</evidence>
<feature type="binding site" evidence="13">
    <location>
        <begin position="55"/>
        <end position="62"/>
    </location>
    <ligand>
        <name>ATP</name>
        <dbReference type="ChEBI" id="CHEBI:30616"/>
    </ligand>
</feature>
<dbReference type="PANTHER" id="PTHR42724">
    <property type="entry name" value="TETRAACYLDISACCHARIDE 4'-KINASE"/>
    <property type="match status" value="1"/>
</dbReference>
<dbReference type="GO" id="GO:0009244">
    <property type="term" value="P:lipopolysaccharide core region biosynthetic process"/>
    <property type="evidence" value="ECO:0007669"/>
    <property type="project" value="TreeGrafter"/>
</dbReference>
<dbReference type="Proteomes" id="UP001056209">
    <property type="component" value="Chromosome"/>
</dbReference>
<dbReference type="InterPro" id="IPR027417">
    <property type="entry name" value="P-loop_NTPase"/>
</dbReference>
<dbReference type="GO" id="GO:0009245">
    <property type="term" value="P:lipid A biosynthetic process"/>
    <property type="evidence" value="ECO:0007669"/>
    <property type="project" value="UniProtKB-UniRule"/>
</dbReference>
<dbReference type="GO" id="GO:0009029">
    <property type="term" value="F:lipid-A 4'-kinase activity"/>
    <property type="evidence" value="ECO:0007669"/>
    <property type="project" value="UniProtKB-UniRule"/>
</dbReference>
<dbReference type="HAMAP" id="MF_00409">
    <property type="entry name" value="LpxK"/>
    <property type="match status" value="1"/>
</dbReference>
<comment type="catalytic activity">
    <reaction evidence="13">
        <text>a lipid A disaccharide + ATP = a lipid IVA + ADP + H(+)</text>
        <dbReference type="Rhea" id="RHEA:67840"/>
        <dbReference type="ChEBI" id="CHEBI:15378"/>
        <dbReference type="ChEBI" id="CHEBI:30616"/>
        <dbReference type="ChEBI" id="CHEBI:176343"/>
        <dbReference type="ChEBI" id="CHEBI:176425"/>
        <dbReference type="ChEBI" id="CHEBI:456216"/>
        <dbReference type="EC" id="2.7.1.130"/>
    </reaction>
</comment>
<dbReference type="RefSeq" id="WP_250248837.1">
    <property type="nucleotide sequence ID" value="NZ_CP097753.1"/>
</dbReference>
<dbReference type="GO" id="GO:0005886">
    <property type="term" value="C:plasma membrane"/>
    <property type="evidence" value="ECO:0007669"/>
    <property type="project" value="TreeGrafter"/>
</dbReference>
<keyword evidence="14" id="KW-0472">Membrane</keyword>
<evidence type="ECO:0000256" key="6">
    <source>
        <dbReference type="ARBA" id="ARBA00022556"/>
    </source>
</evidence>
<keyword evidence="7 13" id="KW-0808">Transferase</keyword>
<evidence type="ECO:0000256" key="8">
    <source>
        <dbReference type="ARBA" id="ARBA00022741"/>
    </source>
</evidence>
<keyword evidence="8 13" id="KW-0547">Nucleotide-binding</keyword>
<evidence type="ECO:0000256" key="9">
    <source>
        <dbReference type="ARBA" id="ARBA00022777"/>
    </source>
</evidence>
<evidence type="ECO:0000256" key="12">
    <source>
        <dbReference type="ARBA" id="ARBA00029757"/>
    </source>
</evidence>
<keyword evidence="6 13" id="KW-0441">Lipid A biosynthesis</keyword>
<evidence type="ECO:0000256" key="10">
    <source>
        <dbReference type="ARBA" id="ARBA00022840"/>
    </source>
</evidence>
<evidence type="ECO:0000256" key="14">
    <source>
        <dbReference type="SAM" id="Phobius"/>
    </source>
</evidence>
<keyword evidence="11 13" id="KW-0443">Lipid metabolism</keyword>
<keyword evidence="10 13" id="KW-0067">ATP-binding</keyword>
<protein>
    <recommendedName>
        <fullName evidence="4 13">Tetraacyldisaccharide 4'-kinase</fullName>
        <ecNumber evidence="3 13">2.7.1.130</ecNumber>
    </recommendedName>
    <alternativeName>
        <fullName evidence="12 13">Lipid A 4'-kinase</fullName>
    </alternativeName>
</protein>
<evidence type="ECO:0000313" key="15">
    <source>
        <dbReference type="EMBL" id="URJ28380.1"/>
    </source>
</evidence>
<evidence type="ECO:0000256" key="4">
    <source>
        <dbReference type="ARBA" id="ARBA00016436"/>
    </source>
</evidence>
<name>A0A9Q8TX89_9ENTR</name>
<evidence type="ECO:0000256" key="11">
    <source>
        <dbReference type="ARBA" id="ARBA00023098"/>
    </source>
</evidence>
<dbReference type="SUPFAM" id="SSF52540">
    <property type="entry name" value="P-loop containing nucleoside triphosphate hydrolases"/>
    <property type="match status" value="1"/>
</dbReference>
<keyword evidence="14" id="KW-0812">Transmembrane</keyword>
<evidence type="ECO:0000256" key="13">
    <source>
        <dbReference type="HAMAP-Rule" id="MF_00409"/>
    </source>
</evidence>
<evidence type="ECO:0000256" key="2">
    <source>
        <dbReference type="ARBA" id="ARBA00004870"/>
    </source>
</evidence>
<keyword evidence="14" id="KW-1133">Transmembrane helix</keyword>
<evidence type="ECO:0000256" key="3">
    <source>
        <dbReference type="ARBA" id="ARBA00012071"/>
    </source>
</evidence>
<feature type="transmembrane region" description="Helical" evidence="14">
    <location>
        <begin position="41"/>
        <end position="58"/>
    </location>
</feature>
<dbReference type="PANTHER" id="PTHR42724:SF1">
    <property type="entry name" value="TETRAACYLDISACCHARIDE 4'-KINASE, MITOCHONDRIAL-RELATED"/>
    <property type="match status" value="1"/>
</dbReference>
<evidence type="ECO:0000313" key="16">
    <source>
        <dbReference type="Proteomes" id="UP001056209"/>
    </source>
</evidence>
<dbReference type="EC" id="2.7.1.130" evidence="3 13"/>
<organism evidence="15 16">
    <name type="scientific">Candidatus Blochmannia vicinus</name>
    <name type="common">nom. nud.</name>
    <dbReference type="NCBI Taxonomy" id="251540"/>
    <lineage>
        <taxon>Bacteria</taxon>
        <taxon>Pseudomonadati</taxon>
        <taxon>Pseudomonadota</taxon>
        <taxon>Gammaproteobacteria</taxon>
        <taxon>Enterobacterales</taxon>
        <taxon>Enterobacteriaceae</taxon>
        <taxon>ant endosymbionts</taxon>
        <taxon>Candidatus Blochmanniella</taxon>
    </lineage>
</organism>